<evidence type="ECO:0000313" key="1">
    <source>
        <dbReference type="EMBL" id="SPM29256.1"/>
    </source>
</evidence>
<protein>
    <submittedName>
        <fullName evidence="1">Mycobacterium terramassiliense ORFan</fullName>
    </submittedName>
</protein>
<sequence length="218" mass="21055">MTPAMRATTPATGDMRALCRLLPRTAPRWSATPLRLRCMARMPSSATAARSWAASARGWSIRSTPGCGMASTAGMAVPGSVGSPVGVLSGLARVSSDPVGAASGPAGATVDLVGVTPGLVGATGPVGATADLVGATPGLVGVTGLDGVTSGLDGVSSGPVSGPVALLAGPELVQARVASVPGALSAAGSALASVPILARAWALASGVELVWVLRSMPA</sequence>
<reference evidence="1 2" key="1">
    <citation type="submission" date="2017-01" db="EMBL/GenBank/DDBJ databases">
        <authorList>
            <consortium name="Urmite Genomes"/>
        </authorList>
    </citation>
    <scope>NUCLEOTIDE SEQUENCE [LARGE SCALE GENOMIC DNA]</scope>
    <source>
        <strain evidence="1 2">AB308</strain>
    </source>
</reference>
<dbReference type="EMBL" id="FTRV01000011">
    <property type="protein sequence ID" value="SPM29256.1"/>
    <property type="molecule type" value="Genomic_DNA"/>
</dbReference>
<dbReference type="AlphaFoldDB" id="A0A2U3NCL9"/>
<accession>A0A2U3NCL9</accession>
<dbReference type="Proteomes" id="UP000241595">
    <property type="component" value="Unassembled WGS sequence"/>
</dbReference>
<proteinExistence type="predicted"/>
<organism evidence="1 2">
    <name type="scientific">Mycobacterium terramassiliense</name>
    <dbReference type="NCBI Taxonomy" id="1841859"/>
    <lineage>
        <taxon>Bacteria</taxon>
        <taxon>Bacillati</taxon>
        <taxon>Actinomycetota</taxon>
        <taxon>Actinomycetes</taxon>
        <taxon>Mycobacteriales</taxon>
        <taxon>Mycobacteriaceae</taxon>
        <taxon>Mycobacterium</taxon>
    </lineage>
</organism>
<keyword evidence="2" id="KW-1185">Reference proteome</keyword>
<evidence type="ECO:0000313" key="2">
    <source>
        <dbReference type="Proteomes" id="UP000241595"/>
    </source>
</evidence>
<gene>
    <name evidence="1" type="ORF">MTAB308_2747</name>
</gene>
<name>A0A2U3NCL9_9MYCO</name>